<reference evidence="1" key="1">
    <citation type="submission" date="2021-06" db="EMBL/GenBank/DDBJ databases">
        <authorList>
            <person name="Kallberg Y."/>
            <person name="Tangrot J."/>
            <person name="Rosling A."/>
        </authorList>
    </citation>
    <scope>NUCLEOTIDE SEQUENCE</scope>
    <source>
        <strain evidence="1">FL966</strain>
    </source>
</reference>
<name>A0A9N9JTQ2_9GLOM</name>
<keyword evidence="2" id="KW-1185">Reference proteome</keyword>
<sequence>PTPLLQNPATNQIPTQTYVLVGDLIQLDDTFLSPIQNISSDNVSSNLLQNDIEWFDNMEESYNASIDEKWPKLAGTLLYDYPKRNIITVEGNFGSKPIRKNYKLTNKELIFEECESNFDSLRPHQNLTTMSLWQTVIPSSKNIKYRFNHYVENPNKYLEAPYMPQLIANAREQITKVLKAELRKKDQIKTALIAQCIYFGHVSKEKGKLKSPLTIIAYHRSLMHVILTEEDINEYINLSISEIDNAIDSFMQEGSGMNLVRIEMLTIEAYTYRRTTGGSYFSTPKKLANTKYTINSDNSKIINPDTEWKEETATPKVVIASKNYNRQHIIDLIALTDITKSKDDKYGQRNHFLWIKNLNRLVFKDTTYYGKRYICKKCTISWPSKKSLAYHQKHCFGLAEATQEIKLSIKDVNDFEKFKNYGQMINAPCVIIADFEADNKKCNEKYGGQIGENATQEFVKRIDKELVEINKVLAIKHNRIETDKDKKKFNEADSCWICKEKFIIDEDKVKCLENKASWLNNKLKNISINSEDYKTLTKQIDKITKDINQEKSIDIKFREAAHNTCNLKLQIEAWKTPILVVFHNFWDYDSHLVCESVGKLANTNQIKVVAKTFEQYKSMKVGQLKYIDSMQFMNSSLASLTKNLSDNHPITSKHFKKLGYTKDQLDLVYRKEVYPYDYIDSQDRFLETELLPIHEFSTYLYSKISQKDYGHAQKVWKEFNCKTLGEYYDIYLKTNVLSLADVWTQLRKMSIEYDGLDPSHYVSLLAYSWDAMLKMTGVKIELFTDMAMHDFIEKAKHEANNPKIDKAFNPSKPTTWILYIDATNLYGWAMSHDLPPAVKNMVVSKNILCPYTTELVDNLDKLQYYVKLGMIVDEVTEILSFDQDNWLALYIAFNTEKHNKAKKARNTFLSDFFKLKNNAVYDKTMENVRKYQDVKLMAINNKQDEKKFINQIRKPSFKYARQLGPSLIRIHIGKASITLNKPIIVGASVLGFSKLHMYCFWYGYIKERYGDNAQLGYKDTDSYLFQVETEDIYKDMEERPDLFNLNDVTTIGKFKDETPDSIITESYHIRTKSYYYVLADKSTKFKHKGVSKKGINEIAMNLYMPALEGSLLDDPIDRSLLLEQEAMRTEADPMTLVYRDCLFSNKVFNAKNVGIRSKDYILSLVESEKKALCSIDTKHWILSNKITSLPYWHW</sequence>
<dbReference type="EMBL" id="CAJVQA010027900">
    <property type="protein sequence ID" value="CAG8793125.1"/>
    <property type="molecule type" value="Genomic_DNA"/>
</dbReference>
<evidence type="ECO:0000313" key="2">
    <source>
        <dbReference type="Proteomes" id="UP000789759"/>
    </source>
</evidence>
<feature type="non-terminal residue" evidence="1">
    <location>
        <position position="1"/>
    </location>
</feature>
<dbReference type="OrthoDB" id="2406293at2759"/>
<proteinExistence type="predicted"/>
<comment type="caution">
    <text evidence="1">The sequence shown here is derived from an EMBL/GenBank/DDBJ whole genome shotgun (WGS) entry which is preliminary data.</text>
</comment>
<organism evidence="1 2">
    <name type="scientific">Cetraspora pellucida</name>
    <dbReference type="NCBI Taxonomy" id="1433469"/>
    <lineage>
        <taxon>Eukaryota</taxon>
        <taxon>Fungi</taxon>
        <taxon>Fungi incertae sedis</taxon>
        <taxon>Mucoromycota</taxon>
        <taxon>Glomeromycotina</taxon>
        <taxon>Glomeromycetes</taxon>
        <taxon>Diversisporales</taxon>
        <taxon>Gigasporaceae</taxon>
        <taxon>Cetraspora</taxon>
    </lineage>
</organism>
<gene>
    <name evidence="1" type="ORF">CPELLU_LOCUS17140</name>
</gene>
<dbReference type="PANTHER" id="PTHR31511">
    <property type="entry name" value="PROTEIN CBG23764"/>
    <property type="match status" value="1"/>
</dbReference>
<dbReference type="AlphaFoldDB" id="A0A9N9JTQ2"/>
<evidence type="ECO:0000313" key="1">
    <source>
        <dbReference type="EMBL" id="CAG8793125.1"/>
    </source>
</evidence>
<dbReference type="PANTHER" id="PTHR31511:SF12">
    <property type="entry name" value="RHO TERMINATION FACTOR N-TERMINAL DOMAIN-CONTAINING PROTEIN"/>
    <property type="match status" value="1"/>
</dbReference>
<protein>
    <submittedName>
        <fullName evidence="1">22898_t:CDS:1</fullName>
    </submittedName>
</protein>
<accession>A0A9N9JTQ2</accession>
<feature type="non-terminal residue" evidence="1">
    <location>
        <position position="1194"/>
    </location>
</feature>
<dbReference type="InterPro" id="IPR043502">
    <property type="entry name" value="DNA/RNA_pol_sf"/>
</dbReference>
<dbReference type="SUPFAM" id="SSF56672">
    <property type="entry name" value="DNA/RNA polymerases"/>
    <property type="match status" value="1"/>
</dbReference>
<dbReference type="Proteomes" id="UP000789759">
    <property type="component" value="Unassembled WGS sequence"/>
</dbReference>